<name>A0ABN7UWX8_GIGMA</name>
<sequence length="112" mass="12910">MNHSNKRKNIENYESKSKIGNKKNEFKDPVTEIRGPTRIEFAKVKNVEMSDASSTYVKNCHKKRSSDEKLADRIVNNYLTFSNYQKLSKATEPPKSRPQDEISNNINQQSSS</sequence>
<dbReference type="EMBL" id="CAJVQB010006907">
    <property type="protein sequence ID" value="CAG8693636.1"/>
    <property type="molecule type" value="Genomic_DNA"/>
</dbReference>
<dbReference type="Proteomes" id="UP000789901">
    <property type="component" value="Unassembled WGS sequence"/>
</dbReference>
<gene>
    <name evidence="2" type="ORF">GMARGA_LOCUS11677</name>
</gene>
<keyword evidence="3" id="KW-1185">Reference proteome</keyword>
<evidence type="ECO:0000313" key="3">
    <source>
        <dbReference type="Proteomes" id="UP000789901"/>
    </source>
</evidence>
<protein>
    <submittedName>
        <fullName evidence="2">24724_t:CDS:1</fullName>
    </submittedName>
</protein>
<feature type="region of interest" description="Disordered" evidence="1">
    <location>
        <begin position="86"/>
        <end position="112"/>
    </location>
</feature>
<feature type="region of interest" description="Disordered" evidence="1">
    <location>
        <begin position="1"/>
        <end position="31"/>
    </location>
</feature>
<evidence type="ECO:0000313" key="2">
    <source>
        <dbReference type="EMBL" id="CAG8693636.1"/>
    </source>
</evidence>
<feature type="compositionally biased region" description="Low complexity" evidence="1">
    <location>
        <begin position="102"/>
        <end position="112"/>
    </location>
</feature>
<feature type="compositionally biased region" description="Basic and acidic residues" evidence="1">
    <location>
        <begin position="8"/>
        <end position="31"/>
    </location>
</feature>
<accession>A0ABN7UWX8</accession>
<comment type="caution">
    <text evidence="2">The sequence shown here is derived from an EMBL/GenBank/DDBJ whole genome shotgun (WGS) entry which is preliminary data.</text>
</comment>
<reference evidence="2 3" key="1">
    <citation type="submission" date="2021-06" db="EMBL/GenBank/DDBJ databases">
        <authorList>
            <person name="Kallberg Y."/>
            <person name="Tangrot J."/>
            <person name="Rosling A."/>
        </authorList>
    </citation>
    <scope>NUCLEOTIDE SEQUENCE [LARGE SCALE GENOMIC DNA]</scope>
    <source>
        <strain evidence="2 3">120-4 pot B 10/14</strain>
    </source>
</reference>
<proteinExistence type="predicted"/>
<organism evidence="2 3">
    <name type="scientific">Gigaspora margarita</name>
    <dbReference type="NCBI Taxonomy" id="4874"/>
    <lineage>
        <taxon>Eukaryota</taxon>
        <taxon>Fungi</taxon>
        <taxon>Fungi incertae sedis</taxon>
        <taxon>Mucoromycota</taxon>
        <taxon>Glomeromycotina</taxon>
        <taxon>Glomeromycetes</taxon>
        <taxon>Diversisporales</taxon>
        <taxon>Gigasporaceae</taxon>
        <taxon>Gigaspora</taxon>
    </lineage>
</organism>
<evidence type="ECO:0000256" key="1">
    <source>
        <dbReference type="SAM" id="MobiDB-lite"/>
    </source>
</evidence>